<dbReference type="SUPFAM" id="SSF52518">
    <property type="entry name" value="Thiamin diphosphate-binding fold (THDP-binding)"/>
    <property type="match status" value="1"/>
</dbReference>
<dbReference type="Gene3D" id="3.40.50.920">
    <property type="match status" value="1"/>
</dbReference>
<reference evidence="5 6" key="1">
    <citation type="submission" date="2021-10" db="EMBL/GenBank/DDBJ databases">
        <title>Lutispora strain m25 sp. nov., a thermophilic, non-spore-forming bacterium isolated from a lab-scale methanogenic bioreactor digesting anaerobic sludge.</title>
        <authorList>
            <person name="El Houari A."/>
            <person name="Mcdonald J."/>
        </authorList>
    </citation>
    <scope>NUCLEOTIDE SEQUENCE [LARGE SCALE GENOMIC DNA]</scope>
    <source>
        <strain evidence="6">m25</strain>
    </source>
</reference>
<dbReference type="InterPro" id="IPR002880">
    <property type="entry name" value="Pyrv_Fd/Flavodoxin_OxRdtase_N"/>
</dbReference>
<protein>
    <submittedName>
        <fullName evidence="5">Phenylglyoxylate dehydrogenase</fullName>
    </submittedName>
</protein>
<dbReference type="CDD" id="cd07034">
    <property type="entry name" value="TPP_PYR_PFOR_IOR-alpha_like"/>
    <property type="match status" value="1"/>
</dbReference>
<feature type="domain" description="Pyruvate:ferredoxin oxidoreductase core" evidence="4">
    <location>
        <begin position="263"/>
        <end position="365"/>
    </location>
</feature>
<dbReference type="EMBL" id="JAJEKE010000009">
    <property type="protein sequence ID" value="MCQ1530192.1"/>
    <property type="molecule type" value="Genomic_DNA"/>
</dbReference>
<dbReference type="Pfam" id="PF01855">
    <property type="entry name" value="POR_N"/>
    <property type="match status" value="1"/>
</dbReference>
<sequence>MQKLDVLNGNKAAAIGASLARPGVIAAYPITPQTPVVEYLTEFAANGEIDAAMSEVESELSAMSVVTGASLAGSRTFTATASQGLALMYEPYFRASTLRLPIVMAIVNREMISPQSVWGGQQDSMSVRDAGWLQIYAEDNQEILDLIVQAFKIAEDKRVLLPINICFDGFYLSHMTEKVFIPEQEKVDGFLGIYKPEHVLLDPERPMAVDPLTNGDLLIEYRYKHLKAQQDALKVIDEVDRAYGELFGRTYGGAIEEYRMEDAEYAIVTTGSMSGAAKEAVDLKRAGGIKAGLVRMRMIRPFPKARVCKALAKVKSFGVVDKNVSFGWDTGIVYQEVKSALYEGDNHVPSVPIIGGLGGEDISIKMMMYSIDAIVKATEEKKNRETIWLMV</sequence>
<accession>A0ABT1NG11</accession>
<dbReference type="InterPro" id="IPR009014">
    <property type="entry name" value="Transketo_C/PFOR_II"/>
</dbReference>
<dbReference type="Gene3D" id="3.40.50.970">
    <property type="match status" value="1"/>
</dbReference>
<dbReference type="SUPFAM" id="SSF52922">
    <property type="entry name" value="TK C-terminal domain-like"/>
    <property type="match status" value="1"/>
</dbReference>
<organism evidence="5 6">
    <name type="scientific">Lutispora saccharofermentans</name>
    <dbReference type="NCBI Taxonomy" id="3024236"/>
    <lineage>
        <taxon>Bacteria</taxon>
        <taxon>Bacillati</taxon>
        <taxon>Bacillota</taxon>
        <taxon>Clostridia</taxon>
        <taxon>Lutisporales</taxon>
        <taxon>Lutisporaceae</taxon>
        <taxon>Lutispora</taxon>
    </lineage>
</organism>
<dbReference type="PANTHER" id="PTHR32154">
    <property type="entry name" value="PYRUVATE-FLAVODOXIN OXIDOREDUCTASE-RELATED"/>
    <property type="match status" value="1"/>
</dbReference>
<evidence type="ECO:0000259" key="4">
    <source>
        <dbReference type="Pfam" id="PF17147"/>
    </source>
</evidence>
<comment type="caution">
    <text evidence="5">The sequence shown here is derived from an EMBL/GenBank/DDBJ whole genome shotgun (WGS) entry which is preliminary data.</text>
</comment>
<evidence type="ECO:0000256" key="2">
    <source>
        <dbReference type="ARBA" id="ARBA00023002"/>
    </source>
</evidence>
<dbReference type="RefSeq" id="WP_255227708.1">
    <property type="nucleotide sequence ID" value="NZ_JAJEKE010000009.1"/>
</dbReference>
<evidence type="ECO:0000313" key="5">
    <source>
        <dbReference type="EMBL" id="MCQ1530192.1"/>
    </source>
</evidence>
<dbReference type="Pfam" id="PF17147">
    <property type="entry name" value="PFOR_II"/>
    <property type="match status" value="1"/>
</dbReference>
<dbReference type="InterPro" id="IPR033412">
    <property type="entry name" value="PFOR_II"/>
</dbReference>
<name>A0ABT1NG11_9FIRM</name>
<proteinExistence type="inferred from homology"/>
<dbReference type="PANTHER" id="PTHR32154:SF0">
    <property type="entry name" value="PYRUVATE-FLAVODOXIN OXIDOREDUCTASE-RELATED"/>
    <property type="match status" value="1"/>
</dbReference>
<dbReference type="Proteomes" id="UP001651880">
    <property type="component" value="Unassembled WGS sequence"/>
</dbReference>
<evidence type="ECO:0000259" key="3">
    <source>
        <dbReference type="Pfam" id="PF01855"/>
    </source>
</evidence>
<dbReference type="InterPro" id="IPR029061">
    <property type="entry name" value="THDP-binding"/>
</dbReference>
<keyword evidence="2" id="KW-0560">Oxidoreductase</keyword>
<feature type="domain" description="Pyruvate flavodoxin/ferredoxin oxidoreductase pyrimidine binding" evidence="3">
    <location>
        <begin position="16"/>
        <end position="240"/>
    </location>
</feature>
<gene>
    <name evidence="5" type="ORF">LJD61_11615</name>
</gene>
<keyword evidence="6" id="KW-1185">Reference proteome</keyword>
<dbReference type="InterPro" id="IPR050722">
    <property type="entry name" value="Pyruvate:ferred/Flavod_OxRd"/>
</dbReference>
<evidence type="ECO:0000256" key="1">
    <source>
        <dbReference type="ARBA" id="ARBA00009032"/>
    </source>
</evidence>
<comment type="similarity">
    <text evidence="1">Belongs to the pyruvate:ferredoxin/flavodoxin oxidoreductase family.</text>
</comment>
<evidence type="ECO:0000313" key="6">
    <source>
        <dbReference type="Proteomes" id="UP001651880"/>
    </source>
</evidence>